<dbReference type="EC" id="2.1.1.37" evidence="7"/>
<evidence type="ECO:0000256" key="3">
    <source>
        <dbReference type="ARBA" id="ARBA00022691"/>
    </source>
</evidence>
<dbReference type="Gene3D" id="3.90.120.10">
    <property type="entry name" value="DNA Methylase, subunit A, domain 2"/>
    <property type="match status" value="1"/>
</dbReference>
<accession>A0A4Y3PSP1</accession>
<dbReference type="AlphaFoldDB" id="A0A4Y3PSP1"/>
<keyword evidence="9" id="KW-1185">Reference proteome</keyword>
<dbReference type="NCBIfam" id="TIGR00675">
    <property type="entry name" value="dcm"/>
    <property type="match status" value="1"/>
</dbReference>
<dbReference type="PROSITE" id="PS00094">
    <property type="entry name" value="C5_MTASE_1"/>
    <property type="match status" value="1"/>
</dbReference>
<keyword evidence="4" id="KW-0680">Restriction system</keyword>
<dbReference type="GO" id="GO:0003886">
    <property type="term" value="F:DNA (cytosine-5-)-methyltransferase activity"/>
    <property type="evidence" value="ECO:0007669"/>
    <property type="project" value="UniProtKB-EC"/>
</dbReference>
<name>A0A4Y3PSP1_BREPA</name>
<dbReference type="InterPro" id="IPR001525">
    <property type="entry name" value="C5_MeTfrase"/>
</dbReference>
<dbReference type="PANTHER" id="PTHR10629:SF52">
    <property type="entry name" value="DNA (CYTOSINE-5)-METHYLTRANSFERASE 1"/>
    <property type="match status" value="1"/>
</dbReference>
<dbReference type="CDD" id="cd00315">
    <property type="entry name" value="Cyt_C5_DNA_methylase"/>
    <property type="match status" value="1"/>
</dbReference>
<comment type="similarity">
    <text evidence="5 6">Belongs to the class I-like SAM-binding methyltransferase superfamily. C5-methyltransferase family.</text>
</comment>
<dbReference type="InterPro" id="IPR018117">
    <property type="entry name" value="C5_DNA_meth_AS"/>
</dbReference>
<dbReference type="PRINTS" id="PR00105">
    <property type="entry name" value="C5METTRFRASE"/>
</dbReference>
<comment type="caution">
    <text evidence="8">The sequence shown here is derived from an EMBL/GenBank/DDBJ whole genome shotgun (WGS) entry which is preliminary data.</text>
</comment>
<dbReference type="PROSITE" id="PS51679">
    <property type="entry name" value="SAM_MT_C5"/>
    <property type="match status" value="1"/>
</dbReference>
<evidence type="ECO:0000256" key="1">
    <source>
        <dbReference type="ARBA" id="ARBA00022603"/>
    </source>
</evidence>
<dbReference type="Proteomes" id="UP000316882">
    <property type="component" value="Unassembled WGS sequence"/>
</dbReference>
<comment type="catalytic activity">
    <reaction evidence="7">
        <text>a 2'-deoxycytidine in DNA + S-adenosyl-L-methionine = a 5-methyl-2'-deoxycytidine in DNA + S-adenosyl-L-homocysteine + H(+)</text>
        <dbReference type="Rhea" id="RHEA:13681"/>
        <dbReference type="Rhea" id="RHEA-COMP:11369"/>
        <dbReference type="Rhea" id="RHEA-COMP:11370"/>
        <dbReference type="ChEBI" id="CHEBI:15378"/>
        <dbReference type="ChEBI" id="CHEBI:57856"/>
        <dbReference type="ChEBI" id="CHEBI:59789"/>
        <dbReference type="ChEBI" id="CHEBI:85452"/>
        <dbReference type="ChEBI" id="CHEBI:85454"/>
        <dbReference type="EC" id="2.1.1.37"/>
    </reaction>
</comment>
<sequence length="409" mass="47018">MTIKLQERGRGKFKPAPDYHINDVQKILFEKIAEEMQTIVDEPDTYSNEDLYYETNKFNIVSLFCGAGGLDLGVELAGIDCVCGQEQTNEALQDKESFNSIRKKGLFHHVYSNDFFKEALETYKKNFPSNVFTHYSDIRQVKQFPKADVVLGGFPCPGFSEAGPRLVDDPRNFLYIHYIRCLMQVKPMFFIAENVKGMLTLGKGEVFRQIKQDFEAAGYRVYHKLVNARDFGVPQLRERVFLVGVREDIEFEYHFPEPTHGEGLLLKPYVTLKDAIGDLENDPGDYFTGSYSTIFMSRNRKKNWDEQSFTIQASGRQAPIHPGGLPMEKVDTNKWIFPDGEENNRRLSVKEIVRIQTFPDWYEFSAGENTRMSKNGLLDKKYKQIGNAVPVELARAIARPIADWLNQNK</sequence>
<reference evidence="8 9" key="1">
    <citation type="submission" date="2019-06" db="EMBL/GenBank/DDBJ databases">
        <title>Whole genome shotgun sequence of Brevibacillus parabrevis NBRC 12334.</title>
        <authorList>
            <person name="Hosoyama A."/>
            <person name="Uohara A."/>
            <person name="Ohji S."/>
            <person name="Ichikawa N."/>
        </authorList>
    </citation>
    <scope>NUCLEOTIDE SEQUENCE [LARGE SCALE GENOMIC DNA]</scope>
    <source>
        <strain evidence="8 9">NBRC 12334</strain>
    </source>
</reference>
<proteinExistence type="inferred from homology"/>
<dbReference type="InterPro" id="IPR029063">
    <property type="entry name" value="SAM-dependent_MTases_sf"/>
</dbReference>
<evidence type="ECO:0000256" key="6">
    <source>
        <dbReference type="RuleBase" id="RU000416"/>
    </source>
</evidence>
<dbReference type="GO" id="GO:0003677">
    <property type="term" value="F:DNA binding"/>
    <property type="evidence" value="ECO:0007669"/>
    <property type="project" value="TreeGrafter"/>
</dbReference>
<dbReference type="InterPro" id="IPR050390">
    <property type="entry name" value="C5-Methyltransferase"/>
</dbReference>
<dbReference type="RefSeq" id="WP_122963693.1">
    <property type="nucleotide sequence ID" value="NZ_BJMH01000013.1"/>
</dbReference>
<evidence type="ECO:0000313" key="8">
    <source>
        <dbReference type="EMBL" id="GEB33361.1"/>
    </source>
</evidence>
<dbReference type="GO" id="GO:0032259">
    <property type="term" value="P:methylation"/>
    <property type="evidence" value="ECO:0007669"/>
    <property type="project" value="UniProtKB-KW"/>
</dbReference>
<dbReference type="Pfam" id="PF00145">
    <property type="entry name" value="DNA_methylase"/>
    <property type="match status" value="1"/>
</dbReference>
<dbReference type="GO" id="GO:0009307">
    <property type="term" value="P:DNA restriction-modification system"/>
    <property type="evidence" value="ECO:0007669"/>
    <property type="project" value="UniProtKB-KW"/>
</dbReference>
<dbReference type="EMBL" id="BJMH01000013">
    <property type="protein sequence ID" value="GEB33361.1"/>
    <property type="molecule type" value="Genomic_DNA"/>
</dbReference>
<dbReference type="Gene3D" id="3.40.50.150">
    <property type="entry name" value="Vaccinia Virus protein VP39"/>
    <property type="match status" value="1"/>
</dbReference>
<organism evidence="8 9">
    <name type="scientific">Brevibacillus parabrevis</name>
    <dbReference type="NCBI Taxonomy" id="54914"/>
    <lineage>
        <taxon>Bacteria</taxon>
        <taxon>Bacillati</taxon>
        <taxon>Bacillota</taxon>
        <taxon>Bacilli</taxon>
        <taxon>Bacillales</taxon>
        <taxon>Paenibacillaceae</taxon>
        <taxon>Brevibacillus</taxon>
    </lineage>
</organism>
<evidence type="ECO:0000256" key="7">
    <source>
        <dbReference type="RuleBase" id="RU000417"/>
    </source>
</evidence>
<dbReference type="GO" id="GO:0044027">
    <property type="term" value="P:negative regulation of gene expression via chromosomal CpG island methylation"/>
    <property type="evidence" value="ECO:0007669"/>
    <property type="project" value="TreeGrafter"/>
</dbReference>
<evidence type="ECO:0000256" key="4">
    <source>
        <dbReference type="ARBA" id="ARBA00022747"/>
    </source>
</evidence>
<keyword evidence="2 5" id="KW-0808">Transferase</keyword>
<protein>
    <recommendedName>
        <fullName evidence="7">Cytosine-specific methyltransferase</fullName>
        <ecNumber evidence="7">2.1.1.37</ecNumber>
    </recommendedName>
</protein>
<evidence type="ECO:0000256" key="5">
    <source>
        <dbReference type="PROSITE-ProRule" id="PRU01016"/>
    </source>
</evidence>
<evidence type="ECO:0000313" key="9">
    <source>
        <dbReference type="Proteomes" id="UP000316882"/>
    </source>
</evidence>
<dbReference type="PROSITE" id="PS00095">
    <property type="entry name" value="C5_MTASE_2"/>
    <property type="match status" value="1"/>
</dbReference>
<feature type="active site" evidence="5">
    <location>
        <position position="156"/>
    </location>
</feature>
<dbReference type="PANTHER" id="PTHR10629">
    <property type="entry name" value="CYTOSINE-SPECIFIC METHYLTRANSFERASE"/>
    <property type="match status" value="1"/>
</dbReference>
<evidence type="ECO:0000256" key="2">
    <source>
        <dbReference type="ARBA" id="ARBA00022679"/>
    </source>
</evidence>
<keyword evidence="3 5" id="KW-0949">S-adenosyl-L-methionine</keyword>
<keyword evidence="1 5" id="KW-0489">Methyltransferase</keyword>
<dbReference type="InterPro" id="IPR031303">
    <property type="entry name" value="C5_meth_CS"/>
</dbReference>
<gene>
    <name evidence="8" type="ORF">BPA01_29410</name>
</gene>
<dbReference type="SUPFAM" id="SSF53335">
    <property type="entry name" value="S-adenosyl-L-methionine-dependent methyltransferases"/>
    <property type="match status" value="1"/>
</dbReference>